<evidence type="ECO:0000313" key="3">
    <source>
        <dbReference type="Proteomes" id="UP000178319"/>
    </source>
</evidence>
<gene>
    <name evidence="2" type="ORF">A3D26_02370</name>
</gene>
<feature type="transmembrane region" description="Helical" evidence="1">
    <location>
        <begin position="23"/>
        <end position="45"/>
    </location>
</feature>
<dbReference type="STRING" id="1797516.A3D26_02370"/>
<evidence type="ECO:0000256" key="1">
    <source>
        <dbReference type="SAM" id="Phobius"/>
    </source>
</evidence>
<protein>
    <recommendedName>
        <fullName evidence="4">Type II secretion system protein GspG C-terminal domain-containing protein</fullName>
    </recommendedName>
</protein>
<organism evidence="2 3">
    <name type="scientific">Candidatus Blackburnbacteria bacterium RIFCSPHIGHO2_02_FULL_44_20</name>
    <dbReference type="NCBI Taxonomy" id="1797516"/>
    <lineage>
        <taxon>Bacteria</taxon>
        <taxon>Candidatus Blackburniibacteriota</taxon>
    </lineage>
</organism>
<keyword evidence="1" id="KW-1133">Transmembrane helix</keyword>
<accession>A0A1G1V7N0</accession>
<dbReference type="Gene3D" id="3.30.700.10">
    <property type="entry name" value="Glycoprotein, Type 4 Pilin"/>
    <property type="match status" value="1"/>
</dbReference>
<dbReference type="Proteomes" id="UP000178319">
    <property type="component" value="Unassembled WGS sequence"/>
</dbReference>
<reference evidence="2 3" key="1">
    <citation type="journal article" date="2016" name="Nat. Commun.">
        <title>Thousands of microbial genomes shed light on interconnected biogeochemical processes in an aquifer system.</title>
        <authorList>
            <person name="Anantharaman K."/>
            <person name="Brown C.T."/>
            <person name="Hug L.A."/>
            <person name="Sharon I."/>
            <person name="Castelle C.J."/>
            <person name="Probst A.J."/>
            <person name="Thomas B.C."/>
            <person name="Singh A."/>
            <person name="Wilkins M.J."/>
            <person name="Karaoz U."/>
            <person name="Brodie E.L."/>
            <person name="Williams K.H."/>
            <person name="Hubbard S.S."/>
            <person name="Banfield J.F."/>
        </authorList>
    </citation>
    <scope>NUCLEOTIDE SEQUENCE [LARGE SCALE GENOMIC DNA]</scope>
</reference>
<proteinExistence type="predicted"/>
<dbReference type="EMBL" id="MHBZ01000019">
    <property type="protein sequence ID" value="OGY11327.1"/>
    <property type="molecule type" value="Genomic_DNA"/>
</dbReference>
<dbReference type="AlphaFoldDB" id="A0A1G1V7N0"/>
<keyword evidence="1" id="KW-0812">Transmembrane</keyword>
<name>A0A1G1V7N0_9BACT</name>
<sequence length="193" mass="21614">MILNKKPIRIWGFSFGMSSREGAFVLVILILIGAFSYTNFISAFIRTHDTQRKNDLKRIAGAVKDYAYDFSYYPPASSDNKILACGTPESLQPCDWGIDSLRDIKDLTYPPYTPTLPRDPQAHLGKTYVYYSDSRDFYLFAALENRLDDEYNEKVASLEISCGTRICNFGIASSGRPEDFLGGTSATDSALPK</sequence>
<comment type="caution">
    <text evidence="2">The sequence shown here is derived from an EMBL/GenBank/DDBJ whole genome shotgun (WGS) entry which is preliminary data.</text>
</comment>
<evidence type="ECO:0000313" key="2">
    <source>
        <dbReference type="EMBL" id="OGY11327.1"/>
    </source>
</evidence>
<keyword evidence="1" id="KW-0472">Membrane</keyword>
<evidence type="ECO:0008006" key="4">
    <source>
        <dbReference type="Google" id="ProtNLM"/>
    </source>
</evidence>